<keyword evidence="7" id="KW-1185">Reference proteome</keyword>
<evidence type="ECO:0000259" key="4">
    <source>
        <dbReference type="Pfam" id="PF03399"/>
    </source>
</evidence>
<dbReference type="KEGG" id="asau:88174442"/>
<reference evidence="6 7" key="1">
    <citation type="submission" date="2023-10" db="EMBL/GenBank/DDBJ databases">
        <title>Draft Genome Sequence of Candida saopaulonensis from a very Premature Infant with Sepsis.</title>
        <authorList>
            <person name="Ning Y."/>
            <person name="Dai R."/>
            <person name="Xiao M."/>
            <person name="Xu Y."/>
            <person name="Yan Q."/>
            <person name="Zhang L."/>
        </authorList>
    </citation>
    <scope>NUCLEOTIDE SEQUENCE [LARGE SCALE GENOMIC DNA]</scope>
    <source>
        <strain evidence="6 7">19XY460</strain>
    </source>
</reference>
<feature type="coiled-coil region" evidence="2">
    <location>
        <begin position="287"/>
        <end position="314"/>
    </location>
</feature>
<sequence length="1429" mass="160231">MSGPLLSLNTFATPNNHITPFGAKKSTKPLQLSNRTAPIDPNGKLRTNSSNASSTKSSSRPKQGPKSTEKSAKTLRRPQSLKNVEMNKKQPQSQGIKLGKQQKQPQSNSRRSAKAAAGINNHKSSNLGMFDASMAGNEDTDSLMNDFDEPPPPKRIPKKGPEPLQQYTALELSATGLLFEDPGAFGFMKKQQPSEPRPYPKYMLIQPRLLKCPPHHQNDWDRQNQAKMLQMEELNNGSDFQGLYEDFQKMRSVERSKMEELGLVDAENTTKDLNDAIFFQGTCTDMCPTFERVRRALENNVKALEKDFASQKISRSRAVKAFSRPAAGQPPPMPSDVRPPHILQQTLDYLIGTILPQLPDSHSFLWDRTRSIRQDFVYQNYYGPEAIDCNEKIVRIHLLCMHIMSIADVEFSHQQEMEQFNKALQTLIEIYQDVRNHGGSCPNEAEFRAYHLLSHFRDPELEREIQTLPDAIFKDSRVQLALQFRLLMSQNNIIERGHTNKIGAANMFVRFFELAIDPETPILMSCLLETHFNEIRFYALKSLSRSYHTGGKAIQGSSLQQMLGFDSLDDLIGFVSYYEVEYFYEEGVLLIDLCNKEKLETVYKLKSLTEKPKRSPAVSQNLDTRLRERPLKLYVDAGHPNDNLQLVESASSSIIKGKFANMNFAIPQSAQSTNTAFANSQNNFPNASFGQHNQGQSSGFGAQPFSTQKPTSFNLADFALSGTSTQSIPKSAFGQKLDHIAPFGEPKIESTTSQISSAFGQPNGTVVANSHPGAAFNFGAGGNSGGHSKAQGSSTNVPLVPPIDTRSSKSQLQDHKPIESILEKEKDINKSSNAKRFGQSTEITVEFKSNSFTVPKKQEEPQSSRPLEQSVELPQLYSNPSKVTPPISFTGVKPKPISFAEKEKPQTLLKDSVHFERGISSVFELMLGSAIDEELRQTISRVNKAELRKQEKNRVLDLFANELFLAFMAEITYQSTLEVLAERTYQKSLQNRVFSKVASVCRARSAKRMEKQGRLKELESIDFKVPLAKRSRQVSPLPKDNDSFSKRRRTSVVSSANTDEIHKRQDEIKSLWEPLDLKRFVGQCSANFERSNNTSNLECLLVAENWALACSKWLASKFSLKVNDTKSCYLNKVQQSELTIGFQSLSKKTLLNSSFIENTTFIVYECGLVDEGQLSTYKDLATKLNRDRGVLDKIIQICNRYCLFKIQIVIVMWDASQSGCSDEKISKMLSLDRHLHSTSCVQNIEICNMAGENESVGVVLGEKLNTVSERFKGLPTARGQRHMQRQSVAPSDPEPVQRDISIVNENLQSKERELLRKVKESANHGYLNRHVGRNTSVDLTNTSAMFKTPNASFANRSVAQHNKSILGNNSLSFLGRDASFFKSFANGTILEESTPATSPGPEPVNLPKKIQDLRQLTASIKQRYKKTAN</sequence>
<feature type="region of interest" description="Disordered" evidence="3">
    <location>
        <begin position="1032"/>
        <end position="1051"/>
    </location>
</feature>
<accession>A0AAX4HBS5</accession>
<protein>
    <recommendedName>
        <fullName evidence="1">Nuclear mRNA export factor</fullName>
    </recommendedName>
</protein>
<feature type="compositionally biased region" description="Acidic residues" evidence="3">
    <location>
        <begin position="138"/>
        <end position="149"/>
    </location>
</feature>
<feature type="region of interest" description="Disordered" evidence="3">
    <location>
        <begin position="852"/>
        <end position="871"/>
    </location>
</feature>
<dbReference type="GO" id="GO:0006406">
    <property type="term" value="P:mRNA export from nucleus"/>
    <property type="evidence" value="ECO:0007669"/>
    <property type="project" value="UniProtKB-UniRule"/>
</dbReference>
<gene>
    <name evidence="6" type="ORF">PUMCH_003378</name>
</gene>
<comment type="similarity">
    <text evidence="1">Belongs to the SAC3 family.</text>
</comment>
<dbReference type="GeneID" id="88174442"/>
<name>A0AAX4HBS5_9ASCO</name>
<dbReference type="EMBL" id="CP138897">
    <property type="protein sequence ID" value="WPK26033.1"/>
    <property type="molecule type" value="Genomic_DNA"/>
</dbReference>
<feature type="region of interest" description="Disordered" evidence="3">
    <location>
        <begin position="1"/>
        <end position="160"/>
    </location>
</feature>
<dbReference type="PANTHER" id="PTHR12436:SF3">
    <property type="entry name" value="GERMINAL-CENTER ASSOCIATED NUCLEAR PROTEIN"/>
    <property type="match status" value="1"/>
</dbReference>
<comment type="subcellular location">
    <subcellularLocation>
        <location evidence="1">Nucleus envelope</location>
    </subcellularLocation>
</comment>
<keyword evidence="1" id="KW-0539">Nucleus</keyword>
<organism evidence="6 7">
    <name type="scientific">Australozyma saopauloensis</name>
    <dbReference type="NCBI Taxonomy" id="291208"/>
    <lineage>
        <taxon>Eukaryota</taxon>
        <taxon>Fungi</taxon>
        <taxon>Dikarya</taxon>
        <taxon>Ascomycota</taxon>
        <taxon>Saccharomycotina</taxon>
        <taxon>Pichiomycetes</taxon>
        <taxon>Metschnikowiaceae</taxon>
        <taxon>Australozyma</taxon>
    </lineage>
</organism>
<dbReference type="Gene3D" id="1.25.40.990">
    <property type="match status" value="1"/>
</dbReference>
<feature type="compositionally biased region" description="Low complexity" evidence="3">
    <location>
        <begin position="47"/>
        <end position="58"/>
    </location>
</feature>
<dbReference type="InterPro" id="IPR024293">
    <property type="entry name" value="SAC3_helical"/>
</dbReference>
<dbReference type="GO" id="GO:0070390">
    <property type="term" value="C:transcription export complex 2"/>
    <property type="evidence" value="ECO:0007669"/>
    <property type="project" value="UniProtKB-UniRule"/>
</dbReference>
<dbReference type="Pfam" id="PF12209">
    <property type="entry name" value="SAC3"/>
    <property type="match status" value="1"/>
</dbReference>
<dbReference type="RefSeq" id="XP_062878415.1">
    <property type="nucleotide sequence ID" value="XM_063022345.1"/>
</dbReference>
<feature type="compositionally biased region" description="Polar residues" evidence="3">
    <location>
        <begin position="7"/>
        <end position="18"/>
    </location>
</feature>
<dbReference type="PANTHER" id="PTHR12436">
    <property type="entry name" value="80 KDA MCM3-ASSOCIATED PROTEIN"/>
    <property type="match status" value="1"/>
</dbReference>
<dbReference type="InterPro" id="IPR017173">
    <property type="entry name" value="Sac3"/>
</dbReference>
<evidence type="ECO:0000313" key="6">
    <source>
        <dbReference type="EMBL" id="WPK26033.1"/>
    </source>
</evidence>
<dbReference type="InterPro" id="IPR045107">
    <property type="entry name" value="SAC3/GANP/THP3"/>
</dbReference>
<dbReference type="PIRSF" id="PIRSF037320">
    <property type="entry name" value="mRNA_export_factor_Sac3"/>
    <property type="match status" value="1"/>
</dbReference>
<dbReference type="GO" id="GO:0005737">
    <property type="term" value="C:cytoplasm"/>
    <property type="evidence" value="ECO:0007669"/>
    <property type="project" value="TreeGrafter"/>
</dbReference>
<feature type="domain" description="SAC3/GANP/THP3 conserved" evidence="4">
    <location>
        <begin position="286"/>
        <end position="581"/>
    </location>
</feature>
<dbReference type="GO" id="GO:0042274">
    <property type="term" value="P:ribosomal small subunit biogenesis"/>
    <property type="evidence" value="ECO:0007669"/>
    <property type="project" value="UniProtKB-UniRule"/>
</dbReference>
<dbReference type="Pfam" id="PF03399">
    <property type="entry name" value="SAC3_GANP"/>
    <property type="match status" value="1"/>
</dbReference>
<feature type="compositionally biased region" description="Polar residues" evidence="3">
    <location>
        <begin position="89"/>
        <end position="110"/>
    </location>
</feature>
<proteinExistence type="inferred from homology"/>
<evidence type="ECO:0000256" key="3">
    <source>
        <dbReference type="SAM" id="MobiDB-lite"/>
    </source>
</evidence>
<dbReference type="GO" id="GO:0005635">
    <property type="term" value="C:nuclear envelope"/>
    <property type="evidence" value="ECO:0007669"/>
    <property type="project" value="UniProtKB-SubCell"/>
</dbReference>
<evidence type="ECO:0000259" key="5">
    <source>
        <dbReference type="Pfam" id="PF12209"/>
    </source>
</evidence>
<keyword evidence="2" id="KW-0175">Coiled coil</keyword>
<evidence type="ECO:0000313" key="7">
    <source>
        <dbReference type="Proteomes" id="UP001338582"/>
    </source>
</evidence>
<evidence type="ECO:0000256" key="2">
    <source>
        <dbReference type="SAM" id="Coils"/>
    </source>
</evidence>
<dbReference type="InterPro" id="IPR005062">
    <property type="entry name" value="SAC3/GANP/THP3_conserved"/>
</dbReference>
<feature type="domain" description="SAC3 helical" evidence="5">
    <location>
        <begin position="922"/>
        <end position="994"/>
    </location>
</feature>
<dbReference type="Proteomes" id="UP001338582">
    <property type="component" value="Chromosome 4"/>
</dbReference>
<feature type="region of interest" description="Disordered" evidence="3">
    <location>
        <begin position="676"/>
        <end position="706"/>
    </location>
</feature>
<evidence type="ECO:0000256" key="1">
    <source>
        <dbReference type="PIRNR" id="PIRNR037320"/>
    </source>
</evidence>
<dbReference type="Gene3D" id="6.10.250.2880">
    <property type="match status" value="1"/>
</dbReference>
<feature type="region of interest" description="Disordered" evidence="3">
    <location>
        <begin position="1274"/>
        <end position="1295"/>
    </location>
</feature>